<accession>A0A9P4VNX2</accession>
<keyword evidence="3" id="KW-1185">Reference proteome</keyword>
<name>A0A9P4VNX2_9PEZI</name>
<proteinExistence type="predicted"/>
<organism evidence="2 3">
    <name type="scientific">Patellaria atrata CBS 101060</name>
    <dbReference type="NCBI Taxonomy" id="1346257"/>
    <lineage>
        <taxon>Eukaryota</taxon>
        <taxon>Fungi</taxon>
        <taxon>Dikarya</taxon>
        <taxon>Ascomycota</taxon>
        <taxon>Pezizomycotina</taxon>
        <taxon>Dothideomycetes</taxon>
        <taxon>Dothideomycetes incertae sedis</taxon>
        <taxon>Patellariales</taxon>
        <taxon>Patellariaceae</taxon>
        <taxon>Patellaria</taxon>
    </lineage>
</organism>
<protein>
    <submittedName>
        <fullName evidence="2">Uncharacterized protein</fullName>
    </submittedName>
</protein>
<reference evidence="2" key="1">
    <citation type="journal article" date="2020" name="Stud. Mycol.">
        <title>101 Dothideomycetes genomes: a test case for predicting lifestyles and emergence of pathogens.</title>
        <authorList>
            <person name="Haridas S."/>
            <person name="Albert R."/>
            <person name="Binder M."/>
            <person name="Bloem J."/>
            <person name="Labutti K."/>
            <person name="Salamov A."/>
            <person name="Andreopoulos B."/>
            <person name="Baker S."/>
            <person name="Barry K."/>
            <person name="Bills G."/>
            <person name="Bluhm B."/>
            <person name="Cannon C."/>
            <person name="Castanera R."/>
            <person name="Culley D."/>
            <person name="Daum C."/>
            <person name="Ezra D."/>
            <person name="Gonzalez J."/>
            <person name="Henrissat B."/>
            <person name="Kuo A."/>
            <person name="Liang C."/>
            <person name="Lipzen A."/>
            <person name="Lutzoni F."/>
            <person name="Magnuson J."/>
            <person name="Mondo S."/>
            <person name="Nolan M."/>
            <person name="Ohm R."/>
            <person name="Pangilinan J."/>
            <person name="Park H.-J."/>
            <person name="Ramirez L."/>
            <person name="Alfaro M."/>
            <person name="Sun H."/>
            <person name="Tritt A."/>
            <person name="Yoshinaga Y."/>
            <person name="Zwiers L.-H."/>
            <person name="Turgeon B."/>
            <person name="Goodwin S."/>
            <person name="Spatafora J."/>
            <person name="Crous P."/>
            <person name="Grigoriev I."/>
        </authorList>
    </citation>
    <scope>NUCLEOTIDE SEQUENCE</scope>
    <source>
        <strain evidence="2">CBS 101060</strain>
    </source>
</reference>
<keyword evidence="1" id="KW-0472">Membrane</keyword>
<evidence type="ECO:0000256" key="1">
    <source>
        <dbReference type="SAM" id="Phobius"/>
    </source>
</evidence>
<keyword evidence="1" id="KW-0812">Transmembrane</keyword>
<comment type="caution">
    <text evidence="2">The sequence shown here is derived from an EMBL/GenBank/DDBJ whole genome shotgun (WGS) entry which is preliminary data.</text>
</comment>
<feature type="transmembrane region" description="Helical" evidence="1">
    <location>
        <begin position="34"/>
        <end position="54"/>
    </location>
</feature>
<dbReference type="Proteomes" id="UP000799429">
    <property type="component" value="Unassembled WGS sequence"/>
</dbReference>
<evidence type="ECO:0000313" key="2">
    <source>
        <dbReference type="EMBL" id="KAF2840251.1"/>
    </source>
</evidence>
<sequence length="121" mass="13675">MYYPLAISHPSPNSTPHLSYTMCEHPRFFPLTSVLMYLGCAVICGSNFPLWYNIPSVFMLSPIMHMFRHFVSTGIDSSNGHIVRGGVSTIEGALTWYQCYGPFLLTVISLFITEIPGWHRT</sequence>
<dbReference type="EMBL" id="MU006093">
    <property type="protein sequence ID" value="KAF2840251.1"/>
    <property type="molecule type" value="Genomic_DNA"/>
</dbReference>
<keyword evidence="1" id="KW-1133">Transmembrane helix</keyword>
<dbReference type="AlphaFoldDB" id="A0A9P4VNX2"/>
<gene>
    <name evidence="2" type="ORF">M501DRAFT_683324</name>
</gene>
<evidence type="ECO:0000313" key="3">
    <source>
        <dbReference type="Proteomes" id="UP000799429"/>
    </source>
</evidence>